<dbReference type="EMBL" id="CAIF01000076">
    <property type="protein sequence ID" value="CCH43388.1"/>
    <property type="molecule type" value="Genomic_DNA"/>
</dbReference>
<sequence>MCYIFGTTMFGLIDDGSLRKLLLNSRDGFQNALKLIIDNNKLVFQLLDKDYKKFIHPNTEFVLNYLVCRHVRIMRKDVHELRIHDPSYGTVDCTREEMYEQNEKFSKKYDLKNLIQFELDFPFIDPNPSINQEEYIFDYECQSTERQKARKLDYLVVEQSIGPRNDLFNIDLHSRATKINKVHKLVKECFNKATKLRNVPDRYNGDSFIDYKKSPLSLKLKDAYLLEEVKVIAKRNLINI</sequence>
<dbReference type="InParanoid" id="K0KQ93"/>
<evidence type="ECO:0000313" key="1">
    <source>
        <dbReference type="EMBL" id="CCH43388.1"/>
    </source>
</evidence>
<dbReference type="HOGENOM" id="CLU_071679_0_0_1"/>
<proteinExistence type="predicted"/>
<dbReference type="Proteomes" id="UP000009328">
    <property type="component" value="Unassembled WGS sequence"/>
</dbReference>
<keyword evidence="2" id="KW-1185">Reference proteome</keyword>
<reference evidence="1 2" key="1">
    <citation type="journal article" date="2012" name="Eukaryot. Cell">
        <title>Draft genome sequence of Wickerhamomyces ciferrii NRRL Y-1031 F-60-10.</title>
        <authorList>
            <person name="Schneider J."/>
            <person name="Andrea H."/>
            <person name="Blom J."/>
            <person name="Jaenicke S."/>
            <person name="Ruckert C."/>
            <person name="Schorsch C."/>
            <person name="Szczepanowski R."/>
            <person name="Farwick M."/>
            <person name="Goesmann A."/>
            <person name="Puhler A."/>
            <person name="Schaffer S."/>
            <person name="Tauch A."/>
            <person name="Kohler T."/>
            <person name="Brinkrolf K."/>
        </authorList>
    </citation>
    <scope>NUCLEOTIDE SEQUENCE [LARGE SCALE GENOMIC DNA]</scope>
    <source>
        <strain evidence="2">ATCC 14091 / BCRC 22168 / CBS 111 / JCM 3599 / NBRC 0793 / NRRL Y-1031 F-60-10</strain>
    </source>
</reference>
<gene>
    <name evidence="1" type="ORF">BN7_2936</name>
</gene>
<evidence type="ECO:0000313" key="2">
    <source>
        <dbReference type="Proteomes" id="UP000009328"/>
    </source>
</evidence>
<protein>
    <submittedName>
        <fullName evidence="1">Uncharacterized protein</fullName>
    </submittedName>
</protein>
<accession>K0KQ93</accession>
<name>K0KQ93_WICCF</name>
<comment type="caution">
    <text evidence="1">The sequence shown here is derived from an EMBL/GenBank/DDBJ whole genome shotgun (WGS) entry which is preliminary data.</text>
</comment>
<dbReference type="AlphaFoldDB" id="K0KQ93"/>
<organism evidence="1 2">
    <name type="scientific">Wickerhamomyces ciferrii (strain ATCC 14091 / BCRC 22168 / CBS 111 / JCM 3599 / NBRC 0793 / NRRL Y-1031 F-60-10)</name>
    <name type="common">Yeast</name>
    <name type="synonym">Pichia ciferrii</name>
    <dbReference type="NCBI Taxonomy" id="1206466"/>
    <lineage>
        <taxon>Eukaryota</taxon>
        <taxon>Fungi</taxon>
        <taxon>Dikarya</taxon>
        <taxon>Ascomycota</taxon>
        <taxon>Saccharomycotina</taxon>
        <taxon>Saccharomycetes</taxon>
        <taxon>Phaffomycetales</taxon>
        <taxon>Wickerhamomycetaceae</taxon>
        <taxon>Wickerhamomyces</taxon>
    </lineage>
</organism>